<dbReference type="NCBIfam" id="TIGR00229">
    <property type="entry name" value="sensory_box"/>
    <property type="match status" value="1"/>
</dbReference>
<dbReference type="CDD" id="cd00082">
    <property type="entry name" value="HisKA"/>
    <property type="match status" value="1"/>
</dbReference>
<dbReference type="SMART" id="SM00086">
    <property type="entry name" value="PAC"/>
    <property type="match status" value="1"/>
</dbReference>
<evidence type="ECO:0000256" key="2">
    <source>
        <dbReference type="ARBA" id="ARBA00012438"/>
    </source>
</evidence>
<name>A0A933W907_UNCEI</name>
<dbReference type="InterPro" id="IPR005467">
    <property type="entry name" value="His_kinase_dom"/>
</dbReference>
<dbReference type="InterPro" id="IPR003661">
    <property type="entry name" value="HisK_dim/P_dom"/>
</dbReference>
<dbReference type="PANTHER" id="PTHR43304">
    <property type="entry name" value="PHYTOCHROME-LIKE PROTEIN CPH1"/>
    <property type="match status" value="1"/>
</dbReference>
<dbReference type="PRINTS" id="PR00344">
    <property type="entry name" value="BCTRLSENSOR"/>
</dbReference>
<dbReference type="InterPro" id="IPR035965">
    <property type="entry name" value="PAS-like_dom_sf"/>
</dbReference>
<evidence type="ECO:0000256" key="1">
    <source>
        <dbReference type="ARBA" id="ARBA00000085"/>
    </source>
</evidence>
<evidence type="ECO:0000256" key="3">
    <source>
        <dbReference type="ARBA" id="ARBA00022553"/>
    </source>
</evidence>
<dbReference type="SMART" id="SM00388">
    <property type="entry name" value="HisKA"/>
    <property type="match status" value="1"/>
</dbReference>
<dbReference type="SUPFAM" id="SSF55874">
    <property type="entry name" value="ATPase domain of HSP90 chaperone/DNA topoisomerase II/histidine kinase"/>
    <property type="match status" value="1"/>
</dbReference>
<dbReference type="Pfam" id="PF08448">
    <property type="entry name" value="PAS_4"/>
    <property type="match status" value="2"/>
</dbReference>
<comment type="catalytic activity">
    <reaction evidence="1">
        <text>ATP + protein L-histidine = ADP + protein N-phospho-L-histidine.</text>
        <dbReference type="EC" id="2.7.13.3"/>
    </reaction>
</comment>
<feature type="domain" description="PAC" evidence="8">
    <location>
        <begin position="206"/>
        <end position="257"/>
    </location>
</feature>
<dbReference type="SMART" id="SM00091">
    <property type="entry name" value="PAS"/>
    <property type="match status" value="2"/>
</dbReference>
<evidence type="ECO:0000313" key="9">
    <source>
        <dbReference type="EMBL" id="MBI5170082.1"/>
    </source>
</evidence>
<dbReference type="FunFam" id="3.30.450.20:FF:000099">
    <property type="entry name" value="Sensory box sensor histidine kinase"/>
    <property type="match status" value="1"/>
</dbReference>
<dbReference type="Gene3D" id="1.10.287.130">
    <property type="match status" value="1"/>
</dbReference>
<keyword evidence="5" id="KW-0418">Kinase</keyword>
<evidence type="ECO:0000259" key="7">
    <source>
        <dbReference type="PROSITE" id="PS50112"/>
    </source>
</evidence>
<accession>A0A933W907</accession>
<feature type="domain" description="Histidine kinase" evidence="6">
    <location>
        <begin position="277"/>
        <end position="502"/>
    </location>
</feature>
<reference evidence="9" key="1">
    <citation type="submission" date="2020-07" db="EMBL/GenBank/DDBJ databases">
        <title>Huge and variable diversity of episymbiotic CPR bacteria and DPANN archaea in groundwater ecosystems.</title>
        <authorList>
            <person name="He C.Y."/>
            <person name="Keren R."/>
            <person name="Whittaker M."/>
            <person name="Farag I.F."/>
            <person name="Doudna J."/>
            <person name="Cate J.H.D."/>
            <person name="Banfield J.F."/>
        </authorList>
    </citation>
    <scope>NUCLEOTIDE SEQUENCE</scope>
    <source>
        <strain evidence="9">NC_groundwater_1813_Pr3_B-0.1um_71_17</strain>
    </source>
</reference>
<keyword evidence="3" id="KW-0597">Phosphoprotein</keyword>
<dbReference type="InterPro" id="IPR036097">
    <property type="entry name" value="HisK_dim/P_sf"/>
</dbReference>
<dbReference type="InterPro" id="IPR036890">
    <property type="entry name" value="HATPase_C_sf"/>
</dbReference>
<dbReference type="SMART" id="SM00387">
    <property type="entry name" value="HATPase_c"/>
    <property type="match status" value="1"/>
</dbReference>
<dbReference type="Pfam" id="PF02518">
    <property type="entry name" value="HATPase_c"/>
    <property type="match status" value="1"/>
</dbReference>
<evidence type="ECO:0000313" key="10">
    <source>
        <dbReference type="Proteomes" id="UP000696931"/>
    </source>
</evidence>
<feature type="domain" description="PAS" evidence="7">
    <location>
        <begin position="133"/>
        <end position="203"/>
    </location>
</feature>
<dbReference type="Gene3D" id="3.30.450.20">
    <property type="entry name" value="PAS domain"/>
    <property type="match status" value="2"/>
</dbReference>
<proteinExistence type="predicted"/>
<evidence type="ECO:0000256" key="4">
    <source>
        <dbReference type="ARBA" id="ARBA00022679"/>
    </source>
</evidence>
<dbReference type="PROSITE" id="PS50112">
    <property type="entry name" value="PAS"/>
    <property type="match status" value="2"/>
</dbReference>
<keyword evidence="4" id="KW-0808">Transferase</keyword>
<organism evidence="9 10">
    <name type="scientific">Eiseniibacteriota bacterium</name>
    <dbReference type="NCBI Taxonomy" id="2212470"/>
    <lineage>
        <taxon>Bacteria</taxon>
        <taxon>Candidatus Eiseniibacteriota</taxon>
    </lineage>
</organism>
<dbReference type="EMBL" id="JACRIW010000081">
    <property type="protein sequence ID" value="MBI5170082.1"/>
    <property type="molecule type" value="Genomic_DNA"/>
</dbReference>
<dbReference type="InterPro" id="IPR000014">
    <property type="entry name" value="PAS"/>
</dbReference>
<dbReference type="InterPro" id="IPR013656">
    <property type="entry name" value="PAS_4"/>
</dbReference>
<dbReference type="Gene3D" id="3.30.565.10">
    <property type="entry name" value="Histidine kinase-like ATPase, C-terminal domain"/>
    <property type="match status" value="1"/>
</dbReference>
<dbReference type="SUPFAM" id="SSF55785">
    <property type="entry name" value="PYP-like sensor domain (PAS domain)"/>
    <property type="match status" value="2"/>
</dbReference>
<gene>
    <name evidence="9" type="ORF">HZA61_11380</name>
</gene>
<sequence length="513" mass="56300">MPTPSSPGHVPGFSGASFERVLDRLPAPVWLSTLDGRALWLNHAWLQFVGSTHETALDRPWSDWVHPDDHAAVVSVCGSAVERHEPFEAEARMRRHDGRWRRMLNRGEPFLDAEGRCIAYVGSLTDITERREAQDRMQLVLDHLGAPAFLFTADGRYLFVNEEWNVLFNPARVPAIGRNITEFLPAEQVQEILRTNAIAVGTGRRYEYEVTLSTVDGPRAFLAKKFPLRDEHGELSILCGIATELTEVRKREQHTRDLESQLLEARHMESLGVLAGGVAHDFNNLMQAVLGYAGLAAVDVPPDSPAQAWIEEIARSARRAADLTRQLLDFAGRPALRTEETELVDLLRDWESPARIVAPPPVRLELLLPETLPRVIVDTLRLQQMFSQFVGNSVEAFDGNPGTITLRAGIRTDDAGPPTGHRFADAVPSGECVFVEVNDDGPGMDEETAARVFEPFFTTHFAGRGLGLSAALGIARAHGGTIGLATAPGHGASFRVLLPVAQPSRSASRNAAP</sequence>
<dbReference type="SUPFAM" id="SSF47384">
    <property type="entry name" value="Homodimeric domain of signal transducing histidine kinase"/>
    <property type="match status" value="1"/>
</dbReference>
<dbReference type="InterPro" id="IPR001610">
    <property type="entry name" value="PAC"/>
</dbReference>
<dbReference type="PROSITE" id="PS50109">
    <property type="entry name" value="HIS_KIN"/>
    <property type="match status" value="1"/>
</dbReference>
<dbReference type="Proteomes" id="UP000696931">
    <property type="component" value="Unassembled WGS sequence"/>
</dbReference>
<comment type="caution">
    <text evidence="9">The sequence shown here is derived from an EMBL/GenBank/DDBJ whole genome shotgun (WGS) entry which is preliminary data.</text>
</comment>
<dbReference type="InterPro" id="IPR052162">
    <property type="entry name" value="Sensor_kinase/Photoreceptor"/>
</dbReference>
<dbReference type="InterPro" id="IPR000700">
    <property type="entry name" value="PAS-assoc_C"/>
</dbReference>
<evidence type="ECO:0000259" key="8">
    <source>
        <dbReference type="PROSITE" id="PS50113"/>
    </source>
</evidence>
<dbReference type="InterPro" id="IPR003594">
    <property type="entry name" value="HATPase_dom"/>
</dbReference>
<evidence type="ECO:0000259" key="6">
    <source>
        <dbReference type="PROSITE" id="PS50109"/>
    </source>
</evidence>
<feature type="domain" description="PAS" evidence="7">
    <location>
        <begin position="14"/>
        <end position="84"/>
    </location>
</feature>
<dbReference type="PROSITE" id="PS50113">
    <property type="entry name" value="PAC"/>
    <property type="match status" value="2"/>
</dbReference>
<protein>
    <recommendedName>
        <fullName evidence="2">histidine kinase</fullName>
        <ecNumber evidence="2">2.7.13.3</ecNumber>
    </recommendedName>
</protein>
<dbReference type="InterPro" id="IPR004358">
    <property type="entry name" value="Sig_transdc_His_kin-like_C"/>
</dbReference>
<dbReference type="EC" id="2.7.13.3" evidence="2"/>
<evidence type="ECO:0000256" key="5">
    <source>
        <dbReference type="ARBA" id="ARBA00022777"/>
    </source>
</evidence>
<dbReference type="GO" id="GO:0000155">
    <property type="term" value="F:phosphorelay sensor kinase activity"/>
    <property type="evidence" value="ECO:0007669"/>
    <property type="project" value="InterPro"/>
</dbReference>
<feature type="domain" description="PAC" evidence="8">
    <location>
        <begin position="87"/>
        <end position="139"/>
    </location>
</feature>
<dbReference type="CDD" id="cd00130">
    <property type="entry name" value="PAS"/>
    <property type="match status" value="1"/>
</dbReference>
<dbReference type="PANTHER" id="PTHR43304:SF1">
    <property type="entry name" value="PAC DOMAIN-CONTAINING PROTEIN"/>
    <property type="match status" value="1"/>
</dbReference>
<dbReference type="AlphaFoldDB" id="A0A933W907"/>